<dbReference type="EMBL" id="FUWH01000005">
    <property type="protein sequence ID" value="SJZ88055.1"/>
    <property type="molecule type" value="Genomic_DNA"/>
</dbReference>
<dbReference type="PRINTS" id="PR00502">
    <property type="entry name" value="NUDIXFAMILY"/>
</dbReference>
<feature type="domain" description="Nudix hydrolase" evidence="3">
    <location>
        <begin position="4"/>
        <end position="135"/>
    </location>
</feature>
<proteinExistence type="inferred from homology"/>
<evidence type="ECO:0000256" key="2">
    <source>
        <dbReference type="RuleBase" id="RU003476"/>
    </source>
</evidence>
<dbReference type="SUPFAM" id="SSF55811">
    <property type="entry name" value="Nudix"/>
    <property type="match status" value="1"/>
</dbReference>
<dbReference type="PANTHER" id="PTHR43736">
    <property type="entry name" value="ADP-RIBOSE PYROPHOSPHATASE"/>
    <property type="match status" value="1"/>
</dbReference>
<dbReference type="RefSeq" id="WP_078831537.1">
    <property type="nucleotide sequence ID" value="NZ_FUWH01000005.1"/>
</dbReference>
<dbReference type="InterPro" id="IPR000086">
    <property type="entry name" value="NUDIX_hydrolase_dom"/>
</dbReference>
<dbReference type="CDD" id="cd03673">
    <property type="entry name" value="NUDIX_Ap6A_hydrolase"/>
    <property type="match status" value="1"/>
</dbReference>
<dbReference type="InterPro" id="IPR020084">
    <property type="entry name" value="NUDIX_hydrolase_CS"/>
</dbReference>
<dbReference type="PROSITE" id="PS51462">
    <property type="entry name" value="NUDIX"/>
    <property type="match status" value="1"/>
</dbReference>
<organism evidence="4 5">
    <name type="scientific">Sediminibacterium ginsengisoli</name>
    <dbReference type="NCBI Taxonomy" id="413434"/>
    <lineage>
        <taxon>Bacteria</taxon>
        <taxon>Pseudomonadati</taxon>
        <taxon>Bacteroidota</taxon>
        <taxon>Chitinophagia</taxon>
        <taxon>Chitinophagales</taxon>
        <taxon>Chitinophagaceae</taxon>
        <taxon>Sediminibacterium</taxon>
    </lineage>
</organism>
<dbReference type="Pfam" id="PF00293">
    <property type="entry name" value="NUDIX"/>
    <property type="match status" value="1"/>
</dbReference>
<keyword evidence="5" id="KW-1185">Reference proteome</keyword>
<dbReference type="PROSITE" id="PS00893">
    <property type="entry name" value="NUDIX_BOX"/>
    <property type="match status" value="1"/>
</dbReference>
<accession>A0A1T4P900</accession>
<reference evidence="4 5" key="1">
    <citation type="submission" date="2017-02" db="EMBL/GenBank/DDBJ databases">
        <authorList>
            <person name="Peterson S.W."/>
        </authorList>
    </citation>
    <scope>NUCLEOTIDE SEQUENCE [LARGE SCALE GENOMIC DNA]</scope>
    <source>
        <strain evidence="4 5">DSM 22335</strain>
    </source>
</reference>
<protein>
    <submittedName>
        <fullName evidence="4">ADP-ribose pyrophosphatase YjhB, NUDIX family</fullName>
    </submittedName>
</protein>
<name>A0A1T4P900_9BACT</name>
<dbReference type="PANTHER" id="PTHR43736:SF1">
    <property type="entry name" value="DIHYDRONEOPTERIN TRIPHOSPHATE DIPHOSPHATASE"/>
    <property type="match status" value="1"/>
</dbReference>
<dbReference type="Proteomes" id="UP000190888">
    <property type="component" value="Unassembled WGS sequence"/>
</dbReference>
<evidence type="ECO:0000259" key="3">
    <source>
        <dbReference type="PROSITE" id="PS51462"/>
    </source>
</evidence>
<evidence type="ECO:0000313" key="4">
    <source>
        <dbReference type="EMBL" id="SJZ88055.1"/>
    </source>
</evidence>
<evidence type="ECO:0000313" key="5">
    <source>
        <dbReference type="Proteomes" id="UP000190888"/>
    </source>
</evidence>
<comment type="similarity">
    <text evidence="2">Belongs to the Nudix hydrolase family.</text>
</comment>
<keyword evidence="1 2" id="KW-0378">Hydrolase</keyword>
<dbReference type="STRING" id="413434.SAMN04488132_105218"/>
<dbReference type="GO" id="GO:0016787">
    <property type="term" value="F:hydrolase activity"/>
    <property type="evidence" value="ECO:0007669"/>
    <property type="project" value="UniProtKB-KW"/>
</dbReference>
<gene>
    <name evidence="4" type="ORF">SAMN04488132_105218</name>
</gene>
<dbReference type="InterPro" id="IPR020476">
    <property type="entry name" value="Nudix_hydrolase"/>
</dbReference>
<dbReference type="AlphaFoldDB" id="A0A1T4P900"/>
<evidence type="ECO:0000256" key="1">
    <source>
        <dbReference type="ARBA" id="ARBA00022801"/>
    </source>
</evidence>
<sequence>MQTTKITAAGGLVLNDDGALLMIFRRGKWDLPKGKLDTGETIEACAVREVMEETGLQEVHIESAAGTTYHDYFDTYLQQDVTKETFWYKMHAPGQQQLVPQLEEDITEIRWIERTGLEKCLANSYANVVQIVRSTLSL</sequence>
<dbReference type="OrthoDB" id="9816289at2"/>
<dbReference type="Gene3D" id="3.90.79.10">
    <property type="entry name" value="Nucleoside Triphosphate Pyrophosphohydrolase"/>
    <property type="match status" value="1"/>
</dbReference>
<dbReference type="InterPro" id="IPR015797">
    <property type="entry name" value="NUDIX_hydrolase-like_dom_sf"/>
</dbReference>